<keyword evidence="1" id="KW-0472">Membrane</keyword>
<feature type="transmembrane region" description="Helical" evidence="1">
    <location>
        <begin position="67"/>
        <end position="87"/>
    </location>
</feature>
<gene>
    <name evidence="2" type="ORF">GCM10023186_14350</name>
</gene>
<proteinExistence type="predicted"/>
<evidence type="ECO:0000313" key="3">
    <source>
        <dbReference type="Proteomes" id="UP001500454"/>
    </source>
</evidence>
<keyword evidence="3" id="KW-1185">Reference proteome</keyword>
<evidence type="ECO:0000256" key="1">
    <source>
        <dbReference type="SAM" id="Phobius"/>
    </source>
</evidence>
<sequence length="341" mass="37911">MTLTPAYNYRPALWFAGLLLALLFVERLITLQPQFALQPALPAAVTFDLLAGIPLLFYFFIVRRYRLPVTTVVGAFGGALALGYYLIPAGQQQYLGWARQSLVLLEAGVLVVAVANLRRLVRAYAEAARRSADFVENLNAAFAAVFRRSMAPLVSEVVMFRYALLGWWARPEVGAGQRAFSNHRDSGFLALVITCCALSVIETAAMHMLVSRWNATAAVVVLVLDVYTLVFLLAHLRAVMLRPATLENGQLLVRIGFAWRFAVPVQAVVHADELRDTPEPDKLTLNLAKLLFTAPNVRLTFAESVTITGLYGIRRQTKQVALYVDDRAEFLRQLRTKLSTD</sequence>
<dbReference type="RefSeq" id="WP_345222638.1">
    <property type="nucleotide sequence ID" value="NZ_BAABHA010000002.1"/>
</dbReference>
<evidence type="ECO:0000313" key="2">
    <source>
        <dbReference type="EMBL" id="GAA4378175.1"/>
    </source>
</evidence>
<dbReference type="EMBL" id="BAABHA010000002">
    <property type="protein sequence ID" value="GAA4378175.1"/>
    <property type="molecule type" value="Genomic_DNA"/>
</dbReference>
<feature type="transmembrane region" description="Helical" evidence="1">
    <location>
        <begin position="12"/>
        <end position="29"/>
    </location>
</feature>
<accession>A0ABP8IXB8</accession>
<dbReference type="Proteomes" id="UP001500454">
    <property type="component" value="Unassembled WGS sequence"/>
</dbReference>
<feature type="transmembrane region" description="Helical" evidence="1">
    <location>
        <begin position="215"/>
        <end position="234"/>
    </location>
</feature>
<keyword evidence="1" id="KW-1133">Transmembrane helix</keyword>
<feature type="transmembrane region" description="Helical" evidence="1">
    <location>
        <begin position="41"/>
        <end position="60"/>
    </location>
</feature>
<reference evidence="3" key="1">
    <citation type="journal article" date="2019" name="Int. J. Syst. Evol. Microbiol.">
        <title>The Global Catalogue of Microorganisms (GCM) 10K type strain sequencing project: providing services to taxonomists for standard genome sequencing and annotation.</title>
        <authorList>
            <consortium name="The Broad Institute Genomics Platform"/>
            <consortium name="The Broad Institute Genome Sequencing Center for Infectious Disease"/>
            <person name="Wu L."/>
            <person name="Ma J."/>
        </authorList>
    </citation>
    <scope>NUCLEOTIDE SEQUENCE [LARGE SCALE GENOMIC DNA]</scope>
    <source>
        <strain evidence="3">JCM 17924</strain>
    </source>
</reference>
<organism evidence="2 3">
    <name type="scientific">Hymenobacter koreensis</name>
    <dbReference type="NCBI Taxonomy" id="1084523"/>
    <lineage>
        <taxon>Bacteria</taxon>
        <taxon>Pseudomonadati</taxon>
        <taxon>Bacteroidota</taxon>
        <taxon>Cytophagia</taxon>
        <taxon>Cytophagales</taxon>
        <taxon>Hymenobacteraceae</taxon>
        <taxon>Hymenobacter</taxon>
    </lineage>
</organism>
<keyword evidence="1" id="KW-0812">Transmembrane</keyword>
<protein>
    <recommendedName>
        <fullName evidence="4">Beta-carotene 15,15'-monooxygenase</fullName>
    </recommendedName>
</protein>
<feature type="transmembrane region" description="Helical" evidence="1">
    <location>
        <begin position="188"/>
        <end position="209"/>
    </location>
</feature>
<comment type="caution">
    <text evidence="2">The sequence shown here is derived from an EMBL/GenBank/DDBJ whole genome shotgun (WGS) entry which is preliminary data.</text>
</comment>
<evidence type="ECO:0008006" key="4">
    <source>
        <dbReference type="Google" id="ProtNLM"/>
    </source>
</evidence>
<name>A0ABP8IXB8_9BACT</name>
<feature type="transmembrane region" description="Helical" evidence="1">
    <location>
        <begin position="102"/>
        <end position="121"/>
    </location>
</feature>